<protein>
    <submittedName>
        <fullName evidence="1">Uncharacterized protein</fullName>
    </submittedName>
</protein>
<dbReference type="EMBL" id="GBXM01016428">
    <property type="protein sequence ID" value="JAH92149.1"/>
    <property type="molecule type" value="Transcribed_RNA"/>
</dbReference>
<proteinExistence type="predicted"/>
<reference evidence="1" key="2">
    <citation type="journal article" date="2015" name="Fish Shellfish Immunol.">
        <title>Early steps in the European eel (Anguilla anguilla)-Vibrio vulnificus interaction in the gills: Role of the RtxA13 toxin.</title>
        <authorList>
            <person name="Callol A."/>
            <person name="Pajuelo D."/>
            <person name="Ebbesson L."/>
            <person name="Teles M."/>
            <person name="MacKenzie S."/>
            <person name="Amaro C."/>
        </authorList>
    </citation>
    <scope>NUCLEOTIDE SEQUENCE</scope>
</reference>
<reference evidence="1" key="1">
    <citation type="submission" date="2014-11" db="EMBL/GenBank/DDBJ databases">
        <authorList>
            <person name="Amaro Gonzalez C."/>
        </authorList>
    </citation>
    <scope>NUCLEOTIDE SEQUENCE</scope>
</reference>
<dbReference type="AlphaFoldDB" id="A0A0E9WNZ7"/>
<accession>A0A0E9WNZ7</accession>
<name>A0A0E9WNZ7_ANGAN</name>
<sequence length="45" mass="5120">MYSFAEERSVNILIFIFNPVNCQLSCLTTPAIHTVWTVLQMTSSL</sequence>
<evidence type="ECO:0000313" key="1">
    <source>
        <dbReference type="EMBL" id="JAH92149.1"/>
    </source>
</evidence>
<organism evidence="1">
    <name type="scientific">Anguilla anguilla</name>
    <name type="common">European freshwater eel</name>
    <name type="synonym">Muraena anguilla</name>
    <dbReference type="NCBI Taxonomy" id="7936"/>
    <lineage>
        <taxon>Eukaryota</taxon>
        <taxon>Metazoa</taxon>
        <taxon>Chordata</taxon>
        <taxon>Craniata</taxon>
        <taxon>Vertebrata</taxon>
        <taxon>Euteleostomi</taxon>
        <taxon>Actinopterygii</taxon>
        <taxon>Neopterygii</taxon>
        <taxon>Teleostei</taxon>
        <taxon>Anguilliformes</taxon>
        <taxon>Anguillidae</taxon>
        <taxon>Anguilla</taxon>
    </lineage>
</organism>